<organism evidence="2 3">
    <name type="scientific">Candidatus Pantoea soli</name>
    <dbReference type="NCBI Taxonomy" id="3098669"/>
    <lineage>
        <taxon>Bacteria</taxon>
        <taxon>Pseudomonadati</taxon>
        <taxon>Pseudomonadota</taxon>
        <taxon>Gammaproteobacteria</taxon>
        <taxon>Enterobacterales</taxon>
        <taxon>Erwiniaceae</taxon>
        <taxon>Pantoea</taxon>
    </lineage>
</organism>
<dbReference type="Proteomes" id="UP000319411">
    <property type="component" value="Chromosome"/>
</dbReference>
<reference evidence="2 3" key="1">
    <citation type="submission" date="2018-10" db="EMBL/GenBank/DDBJ databases">
        <title>Genome Sequencing of Pantoea dispersa DSM 32899.</title>
        <authorList>
            <person name="Nawrath M."/>
            <person name="Ottenheim C."/>
            <person name="Wilm A."/>
            <person name="Zimmermann W."/>
            <person name="Wu J.C."/>
        </authorList>
    </citation>
    <scope>NUCLEOTIDE SEQUENCE [LARGE SCALE GENOMIC DNA]</scope>
    <source>
        <strain evidence="2 3">DSM 32899</strain>
    </source>
</reference>
<dbReference type="OrthoDB" id="6433173at2"/>
<accession>A0A518X9J0</accession>
<dbReference type="EMBL" id="CP032702">
    <property type="protein sequence ID" value="QDY40868.1"/>
    <property type="molecule type" value="Genomic_DNA"/>
</dbReference>
<evidence type="ECO:0000313" key="3">
    <source>
        <dbReference type="Proteomes" id="UP000319411"/>
    </source>
</evidence>
<proteinExistence type="predicted"/>
<name>A0A518X9J0_9GAMM</name>
<dbReference type="AlphaFoldDB" id="A0A518X9J0"/>
<feature type="chain" id="PRO_5021784137" evidence="1">
    <location>
        <begin position="20"/>
        <end position="185"/>
    </location>
</feature>
<evidence type="ECO:0000256" key="1">
    <source>
        <dbReference type="SAM" id="SignalP"/>
    </source>
</evidence>
<gene>
    <name evidence="2" type="ORF">D8B20_02640</name>
</gene>
<keyword evidence="1" id="KW-0732">Signal</keyword>
<keyword evidence="3" id="KW-1185">Reference proteome</keyword>
<dbReference type="RefSeq" id="WP_145886866.1">
    <property type="nucleotide sequence ID" value="NZ_CP032702.1"/>
</dbReference>
<feature type="signal peptide" evidence="1">
    <location>
        <begin position="1"/>
        <end position="19"/>
    </location>
</feature>
<evidence type="ECO:0000313" key="2">
    <source>
        <dbReference type="EMBL" id="QDY40868.1"/>
    </source>
</evidence>
<dbReference type="KEGG" id="pdis:D8B20_02640"/>
<sequence length="185" mass="20727">MKKGVFTSFLLLLMTTHIAAASTFLSLSKQDSYKENIFNEAKKHDLARVELDEGQTFQLNRNGKILGTLIQGKGWIKEVQPVCFIGWSKNGSKIDAFISTVGQGDWETLGCHKVDSGGLISKKDDENVKIAVVYTTEAPGRYSNAYFIFGIPPLVENLTYDEKTTLKFQNSYLKTISALRKSYQK</sequence>
<protein>
    <submittedName>
        <fullName evidence="2">Uncharacterized protein</fullName>
    </submittedName>
</protein>